<protein>
    <submittedName>
        <fullName evidence="3">Uncharacterized protein</fullName>
    </submittedName>
</protein>
<proteinExistence type="predicted"/>
<name>A0A5E4PHS2_9COXI</name>
<evidence type="ECO:0000313" key="4">
    <source>
        <dbReference type="Proteomes" id="UP000324194"/>
    </source>
</evidence>
<accession>A0A5E4PHS2</accession>
<dbReference type="KEGG" id="asip:AQUSIP_17770"/>
<organism evidence="3 4">
    <name type="scientific">Aquicella siphonis</name>
    <dbReference type="NCBI Taxonomy" id="254247"/>
    <lineage>
        <taxon>Bacteria</taxon>
        <taxon>Pseudomonadati</taxon>
        <taxon>Pseudomonadota</taxon>
        <taxon>Gammaproteobacteria</taxon>
        <taxon>Legionellales</taxon>
        <taxon>Coxiellaceae</taxon>
        <taxon>Aquicella</taxon>
    </lineage>
</organism>
<keyword evidence="1" id="KW-0175">Coiled coil</keyword>
<dbReference type="RefSeq" id="WP_148339774.1">
    <property type="nucleotide sequence ID" value="NZ_LR699119.1"/>
</dbReference>
<gene>
    <name evidence="3" type="ORF">AQUSIP_17770</name>
</gene>
<feature type="region of interest" description="Disordered" evidence="2">
    <location>
        <begin position="320"/>
        <end position="340"/>
    </location>
</feature>
<feature type="coiled-coil region" evidence="1">
    <location>
        <begin position="10"/>
        <end position="37"/>
    </location>
</feature>
<sequence>MLRKVANYSTQDWERQYEALRKDIDKFRYEIQAIEKREDAILEIARLDGFISLFMIIKIFEEMQIGNEKALEACFQENTGKELKRAVSKYGVREIIKKALGKDVRAFFEEVSDKTRMADLTAELVSSIVTPVVQSVYDKTFKKHITRNADVVEQRFKSLLCNAIFLICATELYKEADLRQTAGSIRIKLLMGPYLLRTYKEEALQNPFIAVRESAKLVQIDPPLSSLWQEAALWLQGLYTRSYLQIPEEHRKDGEVKRKDNGKMPTVNEKDVSFQDNFNLTLYEMALFHKQTSEVIQAKLAPPVVHADVVPVSSHDPVMPSPVSEMQPASSSNPQHAQVEPREVIPALQSGIAMPSVVSDPIPLSKLPGGDKEKPLLPFLCLDDIRNENEDVQFPMLIYYLDRYRLNEAQNSILLEFSGVITSKLKGYTTSILTTHYIPTMLWSRPHTQSVNETLESLDSAAEADESIKLLFSLWKEIGEKGSKDLKKIVADLIKSAFTILLKASMPAERMEVKSTIPL</sequence>
<feature type="compositionally biased region" description="Polar residues" evidence="2">
    <location>
        <begin position="327"/>
        <end position="336"/>
    </location>
</feature>
<keyword evidence="4" id="KW-1185">Reference proteome</keyword>
<evidence type="ECO:0000256" key="2">
    <source>
        <dbReference type="SAM" id="MobiDB-lite"/>
    </source>
</evidence>
<dbReference type="AlphaFoldDB" id="A0A5E4PHS2"/>
<evidence type="ECO:0000256" key="1">
    <source>
        <dbReference type="SAM" id="Coils"/>
    </source>
</evidence>
<evidence type="ECO:0000313" key="3">
    <source>
        <dbReference type="EMBL" id="VVC76464.1"/>
    </source>
</evidence>
<reference evidence="3 4" key="1">
    <citation type="submission" date="2019-08" db="EMBL/GenBank/DDBJ databases">
        <authorList>
            <person name="Guy L."/>
        </authorList>
    </citation>
    <scope>NUCLEOTIDE SEQUENCE [LARGE SCALE GENOMIC DNA]</scope>
    <source>
        <strain evidence="3 4">SGT-108</strain>
    </source>
</reference>
<dbReference type="Proteomes" id="UP000324194">
    <property type="component" value="Chromosome 1"/>
</dbReference>
<dbReference type="EMBL" id="LR699119">
    <property type="protein sequence ID" value="VVC76464.1"/>
    <property type="molecule type" value="Genomic_DNA"/>
</dbReference>